<evidence type="ECO:0000313" key="11">
    <source>
        <dbReference type="EMBL" id="SGZ38460.1"/>
    </source>
</evidence>
<evidence type="ECO:0000256" key="9">
    <source>
        <dbReference type="ARBA" id="ARBA00047337"/>
    </source>
</evidence>
<dbReference type="EC" id="3.1.2.22" evidence="2"/>
<keyword evidence="6" id="KW-0443">Lipid metabolism</keyword>
<evidence type="ECO:0000256" key="2">
    <source>
        <dbReference type="ARBA" id="ARBA00012423"/>
    </source>
</evidence>
<dbReference type="VEuPathDB" id="FungiDB:HGUI_00660"/>
<dbReference type="PANTHER" id="PTHR10655:SF17">
    <property type="entry name" value="LYSOPHOSPHOLIPASE-LIKE PROTEIN 1"/>
    <property type="match status" value="1"/>
</dbReference>
<dbReference type="OrthoDB" id="2418081at2759"/>
<keyword evidence="12" id="KW-1185">Reference proteome</keyword>
<comment type="catalytic activity">
    <reaction evidence="9">
        <text>S-hexadecanoyl-L-cysteinyl-[protein] + H2O = L-cysteinyl-[protein] + hexadecanoate + H(+)</text>
        <dbReference type="Rhea" id="RHEA:19233"/>
        <dbReference type="Rhea" id="RHEA-COMP:10131"/>
        <dbReference type="Rhea" id="RHEA-COMP:11032"/>
        <dbReference type="ChEBI" id="CHEBI:7896"/>
        <dbReference type="ChEBI" id="CHEBI:15377"/>
        <dbReference type="ChEBI" id="CHEBI:15378"/>
        <dbReference type="ChEBI" id="CHEBI:29950"/>
        <dbReference type="ChEBI" id="CHEBI:74151"/>
        <dbReference type="EC" id="3.1.2.22"/>
    </reaction>
</comment>
<dbReference type="InterPro" id="IPR029058">
    <property type="entry name" value="AB_hydrolase_fold"/>
</dbReference>
<dbReference type="GO" id="GO:0005737">
    <property type="term" value="C:cytoplasm"/>
    <property type="evidence" value="ECO:0007669"/>
    <property type="project" value="TreeGrafter"/>
</dbReference>
<dbReference type="Pfam" id="PF02230">
    <property type="entry name" value="Abhydrolase_2"/>
    <property type="match status" value="1"/>
</dbReference>
<reference evidence="12" key="1">
    <citation type="submission" date="2016-11" db="EMBL/GenBank/DDBJ databases">
        <authorList>
            <person name="Guldener U."/>
        </authorList>
    </citation>
    <scope>NUCLEOTIDE SEQUENCE [LARGE SCALE GENOMIC DNA]</scope>
</reference>
<evidence type="ECO:0000256" key="3">
    <source>
        <dbReference type="ARBA" id="ARBA00014923"/>
    </source>
</evidence>
<keyword evidence="4" id="KW-0719">Serine esterase</keyword>
<name>A0A1L0AY35_9ASCO</name>
<dbReference type="SUPFAM" id="SSF53474">
    <property type="entry name" value="alpha/beta-Hydrolases"/>
    <property type="match status" value="1"/>
</dbReference>
<dbReference type="Gene3D" id="3.40.50.1820">
    <property type="entry name" value="alpha/beta hydrolase"/>
    <property type="match status" value="1"/>
</dbReference>
<evidence type="ECO:0000256" key="6">
    <source>
        <dbReference type="ARBA" id="ARBA00022832"/>
    </source>
</evidence>
<evidence type="ECO:0000256" key="5">
    <source>
        <dbReference type="ARBA" id="ARBA00022801"/>
    </source>
</evidence>
<evidence type="ECO:0000256" key="8">
    <source>
        <dbReference type="ARBA" id="ARBA00031195"/>
    </source>
</evidence>
<dbReference type="GO" id="GO:0052689">
    <property type="term" value="F:carboxylic ester hydrolase activity"/>
    <property type="evidence" value="ECO:0007669"/>
    <property type="project" value="UniProtKB-KW"/>
</dbReference>
<evidence type="ECO:0000313" key="12">
    <source>
        <dbReference type="Proteomes" id="UP000183365"/>
    </source>
</evidence>
<dbReference type="GO" id="GO:0008474">
    <property type="term" value="F:palmitoyl-(protein) hydrolase activity"/>
    <property type="evidence" value="ECO:0007669"/>
    <property type="project" value="UniProtKB-EC"/>
</dbReference>
<keyword evidence="6" id="KW-0276">Fatty acid metabolism</keyword>
<keyword evidence="5" id="KW-0378">Hydrolase</keyword>
<dbReference type="EMBL" id="FQNF01000008">
    <property type="protein sequence ID" value="SGZ38460.1"/>
    <property type="molecule type" value="Genomic_DNA"/>
</dbReference>
<evidence type="ECO:0000259" key="10">
    <source>
        <dbReference type="Pfam" id="PF02230"/>
    </source>
</evidence>
<evidence type="ECO:0000256" key="4">
    <source>
        <dbReference type="ARBA" id="ARBA00022487"/>
    </source>
</evidence>
<dbReference type="AlphaFoldDB" id="A0A1L0AY35"/>
<evidence type="ECO:0000256" key="1">
    <source>
        <dbReference type="ARBA" id="ARBA00006499"/>
    </source>
</evidence>
<dbReference type="GO" id="GO:0006631">
    <property type="term" value="P:fatty acid metabolic process"/>
    <property type="evidence" value="ECO:0007669"/>
    <property type="project" value="UniProtKB-KW"/>
</dbReference>
<sequence>MKLKYEKLLPRNKENIIKNCILFIHGLGDSPAGFASLFKHLQTSPQTAKVFEHSVIVLPYSPNQAVTANGGYVMPSWFDIKSFGSSDPKNYNLEEFTKSSEMISELINNIQKEYQIEDGKIIVGGFSQGGALALSSNLFLKEKLGGIICLSGFNVWDSSSNPQLSSYYKELSSEVKKVPVFHGTGDMDPMVSLQRAKSAKEFYTNSIQSLNSESYSFNVYEGCVHSTDPQELFDMTEFVSKIVK</sequence>
<protein>
    <recommendedName>
        <fullName evidence="3">Acyl-protein thioesterase 1</fullName>
        <ecNumber evidence="2">3.1.2.22</ecNumber>
    </recommendedName>
    <alternativeName>
        <fullName evidence="8">Palmitoyl-protein hydrolase</fullName>
    </alternativeName>
</protein>
<feature type="domain" description="Phospholipase/carboxylesterase/thioesterase" evidence="10">
    <location>
        <begin position="17"/>
        <end position="242"/>
    </location>
</feature>
<dbReference type="InterPro" id="IPR050565">
    <property type="entry name" value="LYPA1-2/EST-like"/>
</dbReference>
<proteinExistence type="inferred from homology"/>
<accession>A0A1L0AY35</accession>
<comment type="similarity">
    <text evidence="1">Belongs to the AB hydrolase superfamily. AB hydrolase 2 family.</text>
</comment>
<dbReference type="Proteomes" id="UP000183365">
    <property type="component" value="Unassembled WGS sequence"/>
</dbReference>
<evidence type="ECO:0000256" key="7">
    <source>
        <dbReference type="ARBA" id="ARBA00029392"/>
    </source>
</evidence>
<gene>
    <name evidence="11" type="ORF">HGUI_00660</name>
</gene>
<dbReference type="InterPro" id="IPR003140">
    <property type="entry name" value="PLipase/COase/thioEstase"/>
</dbReference>
<dbReference type="PANTHER" id="PTHR10655">
    <property type="entry name" value="LYSOPHOSPHOLIPASE-RELATED"/>
    <property type="match status" value="1"/>
</dbReference>
<organism evidence="11 12">
    <name type="scientific">Hanseniaspora guilliermondii</name>
    <dbReference type="NCBI Taxonomy" id="56406"/>
    <lineage>
        <taxon>Eukaryota</taxon>
        <taxon>Fungi</taxon>
        <taxon>Dikarya</taxon>
        <taxon>Ascomycota</taxon>
        <taxon>Saccharomycotina</taxon>
        <taxon>Saccharomycetes</taxon>
        <taxon>Saccharomycodales</taxon>
        <taxon>Saccharomycodaceae</taxon>
        <taxon>Hanseniaspora</taxon>
    </lineage>
</organism>
<comment type="function">
    <text evidence="7">Hydrolyzes fatty acids from S-acylated cysteine residues in proteins with a strong preference for palmitoylated G-alpha proteins over other acyl substrates. Mediates the deacylation of G-alpha proteins such as GPA1 in vivo, but has weak or no activity toward palmitoylated Ras proteins. Has weak lysophospholipase activity in vitro; however such activity may not exist in vivo.</text>
</comment>